<feature type="transmembrane region" description="Helical" evidence="1">
    <location>
        <begin position="87"/>
        <end position="108"/>
    </location>
</feature>
<evidence type="ECO:0000256" key="1">
    <source>
        <dbReference type="SAM" id="Phobius"/>
    </source>
</evidence>
<organism evidence="2 3">
    <name type="scientific">Trebonia kvetii</name>
    <dbReference type="NCBI Taxonomy" id="2480626"/>
    <lineage>
        <taxon>Bacteria</taxon>
        <taxon>Bacillati</taxon>
        <taxon>Actinomycetota</taxon>
        <taxon>Actinomycetes</taxon>
        <taxon>Streptosporangiales</taxon>
        <taxon>Treboniaceae</taxon>
        <taxon>Trebonia</taxon>
    </lineage>
</organism>
<dbReference type="SUPFAM" id="SSF81324">
    <property type="entry name" value="Voltage-gated potassium channels"/>
    <property type="match status" value="1"/>
</dbReference>
<dbReference type="Proteomes" id="UP000460272">
    <property type="component" value="Unassembled WGS sequence"/>
</dbReference>
<feature type="transmembrane region" description="Helical" evidence="1">
    <location>
        <begin position="20"/>
        <end position="44"/>
    </location>
</feature>
<dbReference type="AlphaFoldDB" id="A0A6P2BUA3"/>
<evidence type="ECO:0000313" key="2">
    <source>
        <dbReference type="EMBL" id="TVZ01941.1"/>
    </source>
</evidence>
<keyword evidence="1" id="KW-0472">Membrane</keyword>
<evidence type="ECO:0008006" key="4">
    <source>
        <dbReference type="Google" id="ProtNLM"/>
    </source>
</evidence>
<keyword evidence="3" id="KW-1185">Reference proteome</keyword>
<name>A0A6P2BUA3_9ACTN</name>
<sequence length="114" mass="12206">MIREELARLFTLGERHRRLLARLLIALGLSIMVFAVGTVLIWVFETGQKGGDIHGLGDAAFFCSVQLLSVSSSMTNPLTTAGKIIDVGLEAWAIFVITAVAGSFATFFSTGDNS</sequence>
<accession>A0A6P2BUA3</accession>
<dbReference type="RefSeq" id="WP_145858903.1">
    <property type="nucleotide sequence ID" value="NZ_RPFW01000006.1"/>
</dbReference>
<dbReference type="Gene3D" id="1.10.287.70">
    <property type="match status" value="1"/>
</dbReference>
<comment type="caution">
    <text evidence="2">The sequence shown here is derived from an EMBL/GenBank/DDBJ whole genome shotgun (WGS) entry which is preliminary data.</text>
</comment>
<dbReference type="EMBL" id="RPFW01000006">
    <property type="protein sequence ID" value="TVZ01941.1"/>
    <property type="molecule type" value="Genomic_DNA"/>
</dbReference>
<protein>
    <recommendedName>
        <fullName evidence="4">Two pore domain potassium channel family protein</fullName>
    </recommendedName>
</protein>
<reference evidence="2 3" key="1">
    <citation type="submission" date="2018-11" db="EMBL/GenBank/DDBJ databases">
        <title>Trebonia kvetii gen.nov., sp.nov., a novel acidophilic actinobacterium, and proposal of the new actinobacterial family Treboniaceae fam. nov.</title>
        <authorList>
            <person name="Rapoport D."/>
            <person name="Sagova-Mareckova M."/>
            <person name="Sedlacek I."/>
            <person name="Provaznik J."/>
            <person name="Kralova S."/>
            <person name="Pavlinic D."/>
            <person name="Benes V."/>
            <person name="Kopecky J."/>
        </authorList>
    </citation>
    <scope>NUCLEOTIDE SEQUENCE [LARGE SCALE GENOMIC DNA]</scope>
    <source>
        <strain evidence="2 3">15Tr583</strain>
    </source>
</reference>
<gene>
    <name evidence="2" type="ORF">EAS64_31390</name>
</gene>
<keyword evidence="1" id="KW-1133">Transmembrane helix</keyword>
<keyword evidence="1" id="KW-0812">Transmembrane</keyword>
<proteinExistence type="predicted"/>
<evidence type="ECO:0000313" key="3">
    <source>
        <dbReference type="Proteomes" id="UP000460272"/>
    </source>
</evidence>
<dbReference type="OrthoDB" id="9799090at2"/>